<evidence type="ECO:0000256" key="2">
    <source>
        <dbReference type="ARBA" id="ARBA00023139"/>
    </source>
</evidence>
<dbReference type="EnsemblMetazoa" id="ACHR001289-RA">
    <property type="protein sequence ID" value="ACHR001289-PA"/>
    <property type="gene ID" value="ACHR001289"/>
</dbReference>
<protein>
    <submittedName>
        <fullName evidence="5">Uncharacterized protein</fullName>
    </submittedName>
</protein>
<dbReference type="GO" id="GO:0010508">
    <property type="term" value="P:positive regulation of autophagy"/>
    <property type="evidence" value="ECO:0007669"/>
    <property type="project" value="TreeGrafter"/>
</dbReference>
<dbReference type="GO" id="GO:1904153">
    <property type="term" value="P:negative regulation of retrograde protein transport, ER to cytosol"/>
    <property type="evidence" value="ECO:0007669"/>
    <property type="project" value="TreeGrafter"/>
</dbReference>
<evidence type="ECO:0000256" key="1">
    <source>
        <dbReference type="ARBA" id="ARBA00022707"/>
    </source>
</evidence>
<feature type="compositionally biased region" description="Basic and acidic residues" evidence="4">
    <location>
        <begin position="133"/>
        <end position="185"/>
    </location>
</feature>
<keyword evidence="3" id="KW-0449">Lipoprotein</keyword>
<accession>A0A182JS07</accession>
<organism evidence="5 6">
    <name type="scientific">Anopheles christyi</name>
    <dbReference type="NCBI Taxonomy" id="43041"/>
    <lineage>
        <taxon>Eukaryota</taxon>
        <taxon>Metazoa</taxon>
        <taxon>Ecdysozoa</taxon>
        <taxon>Arthropoda</taxon>
        <taxon>Hexapoda</taxon>
        <taxon>Insecta</taxon>
        <taxon>Pterygota</taxon>
        <taxon>Neoptera</taxon>
        <taxon>Endopterygota</taxon>
        <taxon>Diptera</taxon>
        <taxon>Nematocera</taxon>
        <taxon>Culicoidea</taxon>
        <taxon>Culicidae</taxon>
        <taxon>Anophelinae</taxon>
        <taxon>Anopheles</taxon>
    </lineage>
</organism>
<dbReference type="GO" id="GO:0005789">
    <property type="term" value="C:endoplasmic reticulum membrane"/>
    <property type="evidence" value="ECO:0007669"/>
    <property type="project" value="TreeGrafter"/>
</dbReference>
<keyword evidence="2" id="KW-0564">Palmitate</keyword>
<evidence type="ECO:0000256" key="4">
    <source>
        <dbReference type="SAM" id="MobiDB-lite"/>
    </source>
</evidence>
<dbReference type="PANTHER" id="PTHR35269">
    <property type="entry name" value="SMALL VCP/P97-INTERACTING PROTEIN"/>
    <property type="match status" value="1"/>
</dbReference>
<dbReference type="STRING" id="43041.A0A182JS07"/>
<dbReference type="InterPro" id="IPR031632">
    <property type="entry name" value="SVIP"/>
</dbReference>
<evidence type="ECO:0000256" key="3">
    <source>
        <dbReference type="ARBA" id="ARBA00023288"/>
    </source>
</evidence>
<evidence type="ECO:0000313" key="6">
    <source>
        <dbReference type="Proteomes" id="UP000075881"/>
    </source>
</evidence>
<proteinExistence type="predicted"/>
<reference evidence="6" key="1">
    <citation type="submission" date="2013-03" db="EMBL/GenBank/DDBJ databases">
        <title>The Genome Sequence of Anopheles christyi ACHKN1017.</title>
        <authorList>
            <consortium name="The Broad Institute Genomics Platform"/>
            <person name="Neafsey D.E."/>
            <person name="Besansky N."/>
            <person name="Walker B."/>
            <person name="Young S.K."/>
            <person name="Zeng Q."/>
            <person name="Gargeya S."/>
            <person name="Fitzgerald M."/>
            <person name="Haas B."/>
            <person name="Abouelleil A."/>
            <person name="Allen A.W."/>
            <person name="Alvarado L."/>
            <person name="Arachchi H.M."/>
            <person name="Berlin A.M."/>
            <person name="Chapman S.B."/>
            <person name="Gainer-Dewar J."/>
            <person name="Goldberg J."/>
            <person name="Griggs A."/>
            <person name="Gujja S."/>
            <person name="Hansen M."/>
            <person name="Howarth C."/>
            <person name="Imamovic A."/>
            <person name="Ireland A."/>
            <person name="Larimer J."/>
            <person name="McCowan C."/>
            <person name="Murphy C."/>
            <person name="Pearson M."/>
            <person name="Poon T.W."/>
            <person name="Priest M."/>
            <person name="Roberts A."/>
            <person name="Saif S."/>
            <person name="Shea T."/>
            <person name="Sisk P."/>
            <person name="Sykes S."/>
            <person name="Wortman J."/>
            <person name="Nusbaum C."/>
            <person name="Birren B."/>
        </authorList>
    </citation>
    <scope>NUCLEOTIDE SEQUENCE [LARGE SCALE GENOMIC DNA]</scope>
    <source>
        <strain evidence="6">ACHKN1017</strain>
    </source>
</reference>
<dbReference type="Pfam" id="PF15811">
    <property type="entry name" value="SVIP"/>
    <property type="match status" value="1"/>
</dbReference>
<sequence>MRARNSSEIEIENFPVLENGATEEYEQIETADDVQSEEVMEETILAGKERFDYVYKRIPEVEECITTEIEEIIENEVPESEILSNVSYLLQEDDKMNQNPLTKGDKCNQVFDQEAREENEEYVLDETVEYLEESCKEMSPPHKMPPEGHNETVSIEVRRQQQREAAERRRIEQESRGIKDMDKVRRQQQRAMEQERREQEANRMGGQPTLKWQQD</sequence>
<dbReference type="GO" id="GO:1904293">
    <property type="term" value="P:negative regulation of ERAD pathway"/>
    <property type="evidence" value="ECO:0007669"/>
    <property type="project" value="TreeGrafter"/>
</dbReference>
<dbReference type="PANTHER" id="PTHR35269:SF1">
    <property type="entry name" value="SMALL VCP_P97-INTERACTING PROTEIN"/>
    <property type="match status" value="1"/>
</dbReference>
<feature type="compositionally biased region" description="Basic and acidic residues" evidence="4">
    <location>
        <begin position="192"/>
        <end position="201"/>
    </location>
</feature>
<dbReference type="VEuPathDB" id="VectorBase:ACHR001289"/>
<reference evidence="5" key="2">
    <citation type="submission" date="2020-05" db="UniProtKB">
        <authorList>
            <consortium name="EnsemblMetazoa"/>
        </authorList>
    </citation>
    <scope>IDENTIFICATION</scope>
    <source>
        <strain evidence="5">ACHKN1017</strain>
    </source>
</reference>
<evidence type="ECO:0000313" key="5">
    <source>
        <dbReference type="EnsemblMetazoa" id="ACHR001289-PA"/>
    </source>
</evidence>
<dbReference type="Proteomes" id="UP000075881">
    <property type="component" value="Unassembled WGS sequence"/>
</dbReference>
<feature type="region of interest" description="Disordered" evidence="4">
    <location>
        <begin position="133"/>
        <end position="215"/>
    </location>
</feature>
<dbReference type="InterPro" id="IPR055366">
    <property type="entry name" value="SVIP_metazoa"/>
</dbReference>
<keyword evidence="1" id="KW-0519">Myristate</keyword>
<keyword evidence="6" id="KW-1185">Reference proteome</keyword>
<name>A0A182JS07_9DIPT</name>
<dbReference type="GO" id="GO:1904240">
    <property type="term" value="P:negative regulation of VCP-NPL4-UFD1 AAA ATPase complex assembly"/>
    <property type="evidence" value="ECO:0007669"/>
    <property type="project" value="TreeGrafter"/>
</dbReference>
<dbReference type="AlphaFoldDB" id="A0A182JS07"/>